<evidence type="ECO:0000313" key="2">
    <source>
        <dbReference type="Proteomes" id="UP001465153"/>
    </source>
</evidence>
<proteinExistence type="predicted"/>
<organism evidence="1 2">
    <name type="scientific">Sessilibacter corallicola</name>
    <dbReference type="NCBI Taxonomy" id="2904075"/>
    <lineage>
        <taxon>Bacteria</taxon>
        <taxon>Pseudomonadati</taxon>
        <taxon>Pseudomonadota</taxon>
        <taxon>Gammaproteobacteria</taxon>
        <taxon>Cellvibrionales</taxon>
        <taxon>Cellvibrionaceae</taxon>
        <taxon>Sessilibacter</taxon>
    </lineage>
</organism>
<dbReference type="Proteomes" id="UP001465153">
    <property type="component" value="Unassembled WGS sequence"/>
</dbReference>
<name>A0ABQ0AA56_9GAMM</name>
<comment type="caution">
    <text evidence="1">The sequence shown here is derived from an EMBL/GenBank/DDBJ whole genome shotgun (WGS) entry which is preliminary data.</text>
</comment>
<gene>
    <name evidence="1" type="ORF">NBRC116591_23390</name>
</gene>
<protein>
    <submittedName>
        <fullName evidence="1">Uncharacterized protein</fullName>
    </submittedName>
</protein>
<accession>A0ABQ0AA56</accession>
<dbReference type="EMBL" id="BAABWN010000007">
    <property type="protein sequence ID" value="GAA6168528.1"/>
    <property type="molecule type" value="Genomic_DNA"/>
</dbReference>
<sequence>MKNRRPTIPIADWKLATDLKLTREIQNQPGTPTYNCNCTWCQNWRYYSEIIFPETIQQPIKRIGVALAKPTELYQYKINKNGVDVRAIYHAIGKILEGPIHQQHTDLGKSLFYTTVREQPHLALTILPQSHSQEEAPILKTRSNSELIRIDLRIEIPHELLKNQQALFT</sequence>
<evidence type="ECO:0000313" key="1">
    <source>
        <dbReference type="EMBL" id="GAA6168528.1"/>
    </source>
</evidence>
<keyword evidence="2" id="KW-1185">Reference proteome</keyword>
<reference evidence="1 2" key="1">
    <citation type="submission" date="2024-04" db="EMBL/GenBank/DDBJ databases">
        <title>Draft genome sequence of Sessilibacter corallicola NBRC 116591.</title>
        <authorList>
            <person name="Miyakawa T."/>
            <person name="Kusuya Y."/>
            <person name="Miura T."/>
        </authorList>
    </citation>
    <scope>NUCLEOTIDE SEQUENCE [LARGE SCALE GENOMIC DNA]</scope>
    <source>
        <strain evidence="1 2">KU-00831-HH</strain>
    </source>
</reference>
<dbReference type="RefSeq" id="WP_353303242.1">
    <property type="nucleotide sequence ID" value="NZ_BAABWN010000007.1"/>
</dbReference>